<evidence type="ECO:0000313" key="6">
    <source>
        <dbReference type="EMBL" id="KAA9340528.1"/>
    </source>
</evidence>
<feature type="transmembrane region" description="Helical" evidence="5">
    <location>
        <begin position="121"/>
        <end position="139"/>
    </location>
</feature>
<keyword evidence="5" id="KW-1003">Cell membrane</keyword>
<dbReference type="InterPro" id="IPR051598">
    <property type="entry name" value="TSUP/Inactive_protease-like"/>
</dbReference>
<proteinExistence type="inferred from homology"/>
<feature type="transmembrane region" description="Helical" evidence="5">
    <location>
        <begin position="225"/>
        <end position="244"/>
    </location>
</feature>
<dbReference type="PANTHER" id="PTHR43701:SF2">
    <property type="entry name" value="MEMBRANE TRANSPORTER PROTEIN YJNA-RELATED"/>
    <property type="match status" value="1"/>
</dbReference>
<dbReference type="Pfam" id="PF01925">
    <property type="entry name" value="TauE"/>
    <property type="match status" value="1"/>
</dbReference>
<evidence type="ECO:0000256" key="3">
    <source>
        <dbReference type="ARBA" id="ARBA00022989"/>
    </source>
</evidence>
<evidence type="ECO:0000256" key="4">
    <source>
        <dbReference type="ARBA" id="ARBA00023136"/>
    </source>
</evidence>
<comment type="similarity">
    <text evidence="5">Belongs to the 4-toluene sulfonate uptake permease (TSUP) (TC 2.A.102) family.</text>
</comment>
<evidence type="ECO:0000256" key="1">
    <source>
        <dbReference type="ARBA" id="ARBA00004141"/>
    </source>
</evidence>
<keyword evidence="4 5" id="KW-0472">Membrane</keyword>
<dbReference type="AlphaFoldDB" id="A0A5N1J1A5"/>
<accession>A0A5N1J1A5</accession>
<keyword evidence="3 5" id="KW-1133">Transmembrane helix</keyword>
<comment type="subcellular location">
    <subcellularLocation>
        <location evidence="5">Cell membrane</location>
        <topology evidence="5">Multi-pass membrane protein</topology>
    </subcellularLocation>
    <subcellularLocation>
        <location evidence="1">Membrane</location>
        <topology evidence="1">Multi-pass membrane protein</topology>
    </subcellularLocation>
</comment>
<organism evidence="6 7">
    <name type="scientific">Adhaeribacter soli</name>
    <dbReference type="NCBI Taxonomy" id="2607655"/>
    <lineage>
        <taxon>Bacteria</taxon>
        <taxon>Pseudomonadati</taxon>
        <taxon>Bacteroidota</taxon>
        <taxon>Cytophagia</taxon>
        <taxon>Cytophagales</taxon>
        <taxon>Hymenobacteraceae</taxon>
        <taxon>Adhaeribacter</taxon>
    </lineage>
</organism>
<comment type="caution">
    <text evidence="6">The sequence shown here is derived from an EMBL/GenBank/DDBJ whole genome shotgun (WGS) entry which is preliminary data.</text>
</comment>
<dbReference type="InterPro" id="IPR002781">
    <property type="entry name" value="TM_pro_TauE-like"/>
</dbReference>
<name>A0A5N1J1A5_9BACT</name>
<evidence type="ECO:0000256" key="2">
    <source>
        <dbReference type="ARBA" id="ARBA00022692"/>
    </source>
</evidence>
<feature type="transmembrane region" description="Helical" evidence="5">
    <location>
        <begin position="82"/>
        <end position="101"/>
    </location>
</feature>
<evidence type="ECO:0000256" key="5">
    <source>
        <dbReference type="RuleBase" id="RU363041"/>
    </source>
</evidence>
<sequence>MQHFLLTDFSFFHVVGYMAAILIGVSLGLVGGGGSILTVPVLVYLIGINPVVSTAYSLFVVGMTSLVGATTYMRRKLINYKIALLFAVPSFISVFLTRRFLVPAIPEEVFSNGQLSVTKSHFIMLLFAALMTFASYAMIRQKPLHGEEMISPRVVSKRFICALGAVLGVLTGTVGAGGGFLIIPALVLFANLEMKTAIGTSLLIISVNSLIGFTGDISHHQIDWIFLSEFSLLAIGGILTGTYLSVFIPGQTLKPAFGWFVLLMGCSIIIKEMMQF</sequence>
<feature type="transmembrane region" description="Helical" evidence="5">
    <location>
        <begin position="159"/>
        <end position="190"/>
    </location>
</feature>
<reference evidence="6 7" key="1">
    <citation type="submission" date="2019-09" db="EMBL/GenBank/DDBJ databases">
        <title>Genome sequence of Adhaeribacter sp. M2.</title>
        <authorList>
            <person name="Srinivasan S."/>
        </authorList>
    </citation>
    <scope>NUCLEOTIDE SEQUENCE [LARGE SCALE GENOMIC DNA]</scope>
    <source>
        <strain evidence="6 7">M2</strain>
    </source>
</reference>
<evidence type="ECO:0000313" key="7">
    <source>
        <dbReference type="Proteomes" id="UP000326570"/>
    </source>
</evidence>
<dbReference type="GO" id="GO:0005886">
    <property type="term" value="C:plasma membrane"/>
    <property type="evidence" value="ECO:0007669"/>
    <property type="project" value="UniProtKB-SubCell"/>
</dbReference>
<keyword evidence="7" id="KW-1185">Reference proteome</keyword>
<feature type="transmembrane region" description="Helical" evidence="5">
    <location>
        <begin position="256"/>
        <end position="274"/>
    </location>
</feature>
<protein>
    <recommendedName>
        <fullName evidence="5">Probable membrane transporter protein</fullName>
    </recommendedName>
</protein>
<dbReference type="Proteomes" id="UP000326570">
    <property type="component" value="Unassembled WGS sequence"/>
</dbReference>
<feature type="transmembrane region" description="Helical" evidence="5">
    <location>
        <begin position="42"/>
        <end position="70"/>
    </location>
</feature>
<gene>
    <name evidence="6" type="ORF">F0P94_03625</name>
</gene>
<keyword evidence="2 5" id="KW-0812">Transmembrane</keyword>
<feature type="transmembrane region" description="Helical" evidence="5">
    <location>
        <begin position="196"/>
        <end position="213"/>
    </location>
</feature>
<feature type="transmembrane region" description="Helical" evidence="5">
    <location>
        <begin position="12"/>
        <end position="36"/>
    </location>
</feature>
<dbReference type="PANTHER" id="PTHR43701">
    <property type="entry name" value="MEMBRANE TRANSPORTER PROTEIN MJ0441-RELATED"/>
    <property type="match status" value="1"/>
</dbReference>
<dbReference type="RefSeq" id="WP_150902434.1">
    <property type="nucleotide sequence ID" value="NZ_VTWT01000002.1"/>
</dbReference>
<dbReference type="EMBL" id="VTWT01000002">
    <property type="protein sequence ID" value="KAA9340528.1"/>
    <property type="molecule type" value="Genomic_DNA"/>
</dbReference>